<evidence type="ECO:0000256" key="1">
    <source>
        <dbReference type="ARBA" id="ARBA00023115"/>
    </source>
</evidence>
<dbReference type="eggNOG" id="COG4262">
    <property type="taxonomic scope" value="Bacteria"/>
</dbReference>
<dbReference type="STRING" id="195105.CN97_08095"/>
<dbReference type="CDD" id="cd02440">
    <property type="entry name" value="AdoMet_MTases"/>
    <property type="match status" value="1"/>
</dbReference>
<dbReference type="EMBL" id="JGYG01000025">
    <property type="protein sequence ID" value="KFI25484.1"/>
    <property type="molecule type" value="Genomic_DNA"/>
</dbReference>
<proteinExistence type="predicted"/>
<evidence type="ECO:0000313" key="2">
    <source>
        <dbReference type="EMBL" id="KFI25484.1"/>
    </source>
</evidence>
<dbReference type="InterPro" id="IPR029063">
    <property type="entry name" value="SAM-dependent_MTases_sf"/>
</dbReference>
<organism evidence="2 3">
    <name type="scientific">Haematobacter massiliensis</name>
    <dbReference type="NCBI Taxonomy" id="195105"/>
    <lineage>
        <taxon>Bacteria</taxon>
        <taxon>Pseudomonadati</taxon>
        <taxon>Pseudomonadota</taxon>
        <taxon>Alphaproteobacteria</taxon>
        <taxon>Rhodobacterales</taxon>
        <taxon>Paracoccaceae</taxon>
        <taxon>Haematobacter</taxon>
    </lineage>
</organism>
<reference evidence="2 3" key="1">
    <citation type="submission" date="2014-03" db="EMBL/GenBank/DDBJ databases">
        <title>Genome of Haematobacter massiliensis CCUG 47968.</title>
        <authorList>
            <person name="Wang D."/>
            <person name="Wang G."/>
        </authorList>
    </citation>
    <scope>NUCLEOTIDE SEQUENCE [LARGE SCALE GENOMIC DNA]</scope>
    <source>
        <strain evidence="2 3">CCUG 47968</strain>
    </source>
</reference>
<dbReference type="AlphaFoldDB" id="A0A086XTY4"/>
<dbReference type="PANTHER" id="PTHR43317:SF3">
    <property type="entry name" value="BLR2883 PROTEIN"/>
    <property type="match status" value="1"/>
</dbReference>
<keyword evidence="1" id="KW-0620">Polyamine biosynthesis</keyword>
<dbReference type="GO" id="GO:0006596">
    <property type="term" value="P:polyamine biosynthetic process"/>
    <property type="evidence" value="ECO:0007669"/>
    <property type="project" value="UniProtKB-KW"/>
</dbReference>
<name>A0A086XTY4_9RHOB</name>
<dbReference type="SUPFAM" id="SSF53335">
    <property type="entry name" value="S-adenosyl-L-methionine-dependent methyltransferases"/>
    <property type="match status" value="1"/>
</dbReference>
<gene>
    <name evidence="2" type="ORF">CN97_08095</name>
</gene>
<comment type="caution">
    <text evidence="2">The sequence shown here is derived from an EMBL/GenBank/DDBJ whole genome shotgun (WGS) entry which is preliminary data.</text>
</comment>
<dbReference type="RefSeq" id="WP_035714835.1">
    <property type="nucleotide sequence ID" value="NZ_CAMIFG010000160.1"/>
</dbReference>
<dbReference type="PANTHER" id="PTHR43317">
    <property type="entry name" value="THERMOSPERMINE SYNTHASE ACAULIS5"/>
    <property type="match status" value="1"/>
</dbReference>
<protein>
    <recommendedName>
        <fullName evidence="4">Spermidine synthase</fullName>
    </recommendedName>
</protein>
<sequence>MTLWTELARASTEVGDDILLRKRGDIYEIRFNGIELMSNIMWRSEAVLAERSLWRLRSASEPRVLIGGLGMGFTLRAALDLSPPDAQVTVCELIPAIAQWNHEVLAPLADHPLRDPRVQLRVVDVMDLLSESGPGFDVILMDTDNGPDFLVRDDNQRLYGESGLNAVRDALRPGGIAAFWSAEISDPFEDRLSELGWDWQREDVQLPGGRVDAFHHIYLARKARVGSVSHQSARSSRLPDAPQLVRCRASGLQ</sequence>
<evidence type="ECO:0000313" key="3">
    <source>
        <dbReference type="Proteomes" id="UP000028826"/>
    </source>
</evidence>
<keyword evidence="3" id="KW-1185">Reference proteome</keyword>
<dbReference type="Proteomes" id="UP000028826">
    <property type="component" value="Unassembled WGS sequence"/>
</dbReference>
<evidence type="ECO:0008006" key="4">
    <source>
        <dbReference type="Google" id="ProtNLM"/>
    </source>
</evidence>
<dbReference type="Gene3D" id="3.40.50.150">
    <property type="entry name" value="Vaccinia Virus protein VP39"/>
    <property type="match status" value="1"/>
</dbReference>
<accession>A0A086XTY4</accession>